<evidence type="ECO:0000256" key="2">
    <source>
        <dbReference type="ARBA" id="ARBA00022723"/>
    </source>
</evidence>
<gene>
    <name evidence="7" type="ORF">ACG00X_07105</name>
</gene>
<dbReference type="RefSeq" id="WP_394487359.1">
    <property type="nucleotide sequence ID" value="NZ_JBIGIA010000004.1"/>
</dbReference>
<dbReference type="InterPro" id="IPR009010">
    <property type="entry name" value="Asp_de-COase-like_dom_sf"/>
</dbReference>
<dbReference type="PROSITE" id="PS51669">
    <property type="entry name" value="4FE4S_MOW_BIS_MGD"/>
    <property type="match status" value="1"/>
</dbReference>
<dbReference type="SMART" id="SM00926">
    <property type="entry name" value="Molybdop_Fe4S4"/>
    <property type="match status" value="1"/>
</dbReference>
<protein>
    <submittedName>
        <fullName evidence="7">Molybdopterin-dependent oxidoreductase</fullName>
    </submittedName>
</protein>
<dbReference type="InterPro" id="IPR006656">
    <property type="entry name" value="Mopterin_OxRdtase"/>
</dbReference>
<dbReference type="Pfam" id="PF00384">
    <property type="entry name" value="Molybdopterin"/>
    <property type="match status" value="1"/>
</dbReference>
<dbReference type="InterPro" id="IPR006963">
    <property type="entry name" value="Mopterin_OxRdtase_4Fe-4S_dom"/>
</dbReference>
<comment type="caution">
    <text evidence="7">The sequence shown here is derived from an EMBL/GenBank/DDBJ whole genome shotgun (WGS) entry which is preliminary data.</text>
</comment>
<dbReference type="SUPFAM" id="SSF53706">
    <property type="entry name" value="Formate dehydrogenase/DMSO reductase, domains 1-3"/>
    <property type="match status" value="1"/>
</dbReference>
<keyword evidence="4" id="KW-0408">Iron</keyword>
<dbReference type="Pfam" id="PF01568">
    <property type="entry name" value="Molydop_binding"/>
    <property type="match status" value="1"/>
</dbReference>
<dbReference type="Gene3D" id="3.40.50.740">
    <property type="match status" value="1"/>
</dbReference>
<accession>A0ABW7G3Z4</accession>
<evidence type="ECO:0000256" key="4">
    <source>
        <dbReference type="ARBA" id="ARBA00023004"/>
    </source>
</evidence>
<keyword evidence="5" id="KW-0411">Iron-sulfur</keyword>
<sequence>MPDSHYRICPLCEACCGLEVKTEGARVVTIRGAERDVFSHGYLCPKGVSLKDLHEDPDRLRMPLVKRDGVFVEASWDEAFAEIERRLLPLHREHGADAVALSIGNPAAHKVSLLAYTPRLVKALGSRNVFSASTLDQMPKQLSAGLMFGHWLSIPLPDIERCDYLLILGANPMVSNGSLWTVPDYRGKAKAMRARGGRIVVVDPRRSETAAAADEHLPIRPGGDTLLLAGIAHTLFDEGLVNLGRLAPHVNGLDEARAAVAPFPPEATAAGCGIPAETQRRLARELAEAKRAAVYGRIGTCTTRFGTVNSWLVDLLNVLTGHLDREGGAMFAKAAAFAPNTQGKPGSGKGITTGRRQSRVSGAPEVFGELPITVLAEEIQTPGAGQVKALITIASNPVLSAPGGPRIAQALEQLDFMLSLDIYVNETTRHADVILPGLSPLEDLHFDVAFPQLSHRNHARFSGPVFSAAAGTPQEWQTILKLCPLLEGRGTGVDVAQLDDEAIEADVRRFAGDQTPAILAALKPWHGPERLIDLQLRIGPYGDQFGRQPGGLNLAKVKAASTVDGGGVDLGALQPRIPEVLRTPSGKIELAPPAVLADLAHVKAEPAPAFSLIGRRDTRSGNSWMHNLPILAKGPERCTLLVHPGDAERLGLGEFAIVRSAVGALTARVERSADMSPGVVSLPHGWGHDLDGVQLGLARERPGVNMNALLDDATRDPLSGNAVLSGIAVEIAPA</sequence>
<dbReference type="InterPro" id="IPR006657">
    <property type="entry name" value="MoPterin_dinucl-bd_dom"/>
</dbReference>
<dbReference type="SUPFAM" id="SSF50692">
    <property type="entry name" value="ADC-like"/>
    <property type="match status" value="1"/>
</dbReference>
<keyword evidence="8" id="KW-1185">Reference proteome</keyword>
<evidence type="ECO:0000256" key="5">
    <source>
        <dbReference type="ARBA" id="ARBA00023014"/>
    </source>
</evidence>
<keyword evidence="2" id="KW-0479">Metal-binding</keyword>
<dbReference type="Gene3D" id="2.20.25.90">
    <property type="entry name" value="ADC-like domains"/>
    <property type="match status" value="1"/>
</dbReference>
<evidence type="ECO:0000313" key="7">
    <source>
        <dbReference type="EMBL" id="MFG6456596.1"/>
    </source>
</evidence>
<proteinExistence type="predicted"/>
<evidence type="ECO:0000256" key="1">
    <source>
        <dbReference type="ARBA" id="ARBA00022485"/>
    </source>
</evidence>
<evidence type="ECO:0000256" key="3">
    <source>
        <dbReference type="ARBA" id="ARBA00023002"/>
    </source>
</evidence>
<keyword evidence="3" id="KW-0560">Oxidoreductase</keyword>
<evidence type="ECO:0000259" key="6">
    <source>
        <dbReference type="PROSITE" id="PS51669"/>
    </source>
</evidence>
<name>A0ABW7G3Z4_9BURK</name>
<dbReference type="Gene3D" id="2.40.40.20">
    <property type="match status" value="1"/>
</dbReference>
<evidence type="ECO:0000313" key="8">
    <source>
        <dbReference type="Proteomes" id="UP001606305"/>
    </source>
</evidence>
<dbReference type="PANTHER" id="PTHR43105">
    <property type="entry name" value="RESPIRATORY NITRATE REDUCTASE"/>
    <property type="match status" value="1"/>
</dbReference>
<feature type="domain" description="4Fe-4S Mo/W bis-MGD-type" evidence="6">
    <location>
        <begin position="2"/>
        <end position="58"/>
    </location>
</feature>
<dbReference type="Gene3D" id="3.40.228.10">
    <property type="entry name" value="Dimethylsulfoxide Reductase, domain 2"/>
    <property type="match status" value="1"/>
</dbReference>
<keyword evidence="1" id="KW-0004">4Fe-4S</keyword>
<dbReference type="Pfam" id="PF04879">
    <property type="entry name" value="Molybdop_Fe4S4"/>
    <property type="match status" value="1"/>
</dbReference>
<dbReference type="Proteomes" id="UP001606305">
    <property type="component" value="Unassembled WGS sequence"/>
</dbReference>
<dbReference type="EMBL" id="JBIGIA010000004">
    <property type="protein sequence ID" value="MFG6456596.1"/>
    <property type="molecule type" value="Genomic_DNA"/>
</dbReference>
<dbReference type="PANTHER" id="PTHR43105:SF9">
    <property type="entry name" value="NADPH-FE(3+) OXIDOREDUCTASE SUBUNIT ALPHA"/>
    <property type="match status" value="1"/>
</dbReference>
<reference evidence="7 8" key="1">
    <citation type="submission" date="2024-09" db="EMBL/GenBank/DDBJ databases">
        <title>Novel species of the genus Pelomonas and Roseateles isolated from streams.</title>
        <authorList>
            <person name="Lu H."/>
        </authorList>
    </citation>
    <scope>NUCLEOTIDE SEQUENCE [LARGE SCALE GENOMIC DNA]</scope>
    <source>
        <strain evidence="7 8">BYS96W</strain>
    </source>
</reference>
<dbReference type="InterPro" id="IPR050123">
    <property type="entry name" value="Prok_molybdopt-oxidoreductase"/>
</dbReference>
<organism evidence="7 8">
    <name type="scientific">Pelomonas nitida</name>
    <dbReference type="NCBI Taxonomy" id="3299027"/>
    <lineage>
        <taxon>Bacteria</taxon>
        <taxon>Pseudomonadati</taxon>
        <taxon>Pseudomonadota</taxon>
        <taxon>Betaproteobacteria</taxon>
        <taxon>Burkholderiales</taxon>
        <taxon>Sphaerotilaceae</taxon>
        <taxon>Roseateles</taxon>
    </lineage>
</organism>